<dbReference type="InterPro" id="IPR005844">
    <property type="entry name" value="A-D-PHexomutase_a/b/a-I"/>
</dbReference>
<proteinExistence type="inferred from homology"/>
<feature type="domain" description="Alpha-D-phosphohexomutase alpha/beta/alpha" evidence="12">
    <location>
        <begin position="273"/>
        <end position="383"/>
    </location>
</feature>
<feature type="binding site" evidence="6">
    <location>
        <position position="256"/>
    </location>
    <ligand>
        <name>Mg(2+)</name>
        <dbReference type="ChEBI" id="CHEBI:18420"/>
    </ligand>
</feature>
<dbReference type="SUPFAM" id="SSF55957">
    <property type="entry name" value="Phosphoglucomutase, C-terminal domain"/>
    <property type="match status" value="1"/>
</dbReference>
<evidence type="ECO:0000313" key="13">
    <source>
        <dbReference type="EMBL" id="MEV0967157.1"/>
    </source>
</evidence>
<keyword evidence="14" id="KW-1185">Reference proteome</keyword>
<dbReference type="PROSITE" id="PS00710">
    <property type="entry name" value="PGM_PMM"/>
    <property type="match status" value="1"/>
</dbReference>
<dbReference type="InterPro" id="IPR005843">
    <property type="entry name" value="A-D-PHexomutase_C"/>
</dbReference>
<dbReference type="CDD" id="cd05802">
    <property type="entry name" value="GlmM"/>
    <property type="match status" value="1"/>
</dbReference>
<dbReference type="NCBIfam" id="NF008139">
    <property type="entry name" value="PRK10887.1"/>
    <property type="match status" value="1"/>
</dbReference>
<comment type="cofactor">
    <cofactor evidence="6">
        <name>Mg(2+)</name>
        <dbReference type="ChEBI" id="CHEBI:18420"/>
    </cofactor>
    <text evidence="6">Binds 1 Mg(2+) ion per subunit.</text>
</comment>
<dbReference type="Pfam" id="PF02878">
    <property type="entry name" value="PGM_PMM_I"/>
    <property type="match status" value="1"/>
</dbReference>
<feature type="binding site" description="via phosphate group" evidence="6">
    <location>
        <position position="119"/>
    </location>
    <ligand>
        <name>Mg(2+)</name>
        <dbReference type="ChEBI" id="CHEBI:18420"/>
    </ligand>
</feature>
<keyword evidence="5 6" id="KW-0413">Isomerase</keyword>
<feature type="domain" description="Alpha-D-phosphohexomutase alpha/beta/alpha" evidence="10">
    <location>
        <begin position="13"/>
        <end position="150"/>
    </location>
</feature>
<evidence type="ECO:0000256" key="2">
    <source>
        <dbReference type="ARBA" id="ARBA00022553"/>
    </source>
</evidence>
<evidence type="ECO:0000259" key="9">
    <source>
        <dbReference type="Pfam" id="PF00408"/>
    </source>
</evidence>
<dbReference type="PANTHER" id="PTHR42946">
    <property type="entry name" value="PHOSPHOHEXOSE MUTASE"/>
    <property type="match status" value="1"/>
</dbReference>
<dbReference type="NCBIfam" id="TIGR01455">
    <property type="entry name" value="glmM"/>
    <property type="match status" value="1"/>
</dbReference>
<name>A0ABV3G6E6_MICGL</name>
<dbReference type="InterPro" id="IPR005845">
    <property type="entry name" value="A-D-PHexomutase_a/b/a-II"/>
</dbReference>
<feature type="modified residue" description="Phosphoserine" evidence="6">
    <location>
        <position position="119"/>
    </location>
</feature>
<evidence type="ECO:0000259" key="12">
    <source>
        <dbReference type="Pfam" id="PF02880"/>
    </source>
</evidence>
<evidence type="ECO:0000256" key="7">
    <source>
        <dbReference type="RuleBase" id="RU004326"/>
    </source>
</evidence>
<dbReference type="Pfam" id="PF00408">
    <property type="entry name" value="PGM_PMM_IV"/>
    <property type="match status" value="1"/>
</dbReference>
<feature type="binding site" evidence="6">
    <location>
        <position position="260"/>
    </location>
    <ligand>
        <name>Mg(2+)</name>
        <dbReference type="ChEBI" id="CHEBI:18420"/>
    </ligand>
</feature>
<comment type="catalytic activity">
    <reaction evidence="6 8">
        <text>alpha-D-glucosamine 1-phosphate = D-glucosamine 6-phosphate</text>
        <dbReference type="Rhea" id="RHEA:23424"/>
        <dbReference type="ChEBI" id="CHEBI:58516"/>
        <dbReference type="ChEBI" id="CHEBI:58725"/>
        <dbReference type="EC" id="5.4.2.10"/>
    </reaction>
</comment>
<dbReference type="RefSeq" id="WP_061253245.1">
    <property type="nucleotide sequence ID" value="NZ_JBFALK010000001.1"/>
</dbReference>
<dbReference type="InterPro" id="IPR036900">
    <property type="entry name" value="A-D-PHexomutase_C_sf"/>
</dbReference>
<feature type="domain" description="Alpha-D-phosphohexomutase alpha/beta/alpha" evidence="11">
    <location>
        <begin position="174"/>
        <end position="269"/>
    </location>
</feature>
<dbReference type="InterPro" id="IPR050060">
    <property type="entry name" value="Phosphoglucosamine_mutase"/>
</dbReference>
<dbReference type="PRINTS" id="PR00509">
    <property type="entry name" value="PGMPMM"/>
</dbReference>
<dbReference type="SUPFAM" id="SSF53738">
    <property type="entry name" value="Phosphoglucomutase, first 3 domains"/>
    <property type="match status" value="3"/>
</dbReference>
<dbReference type="Gene3D" id="3.40.120.10">
    <property type="entry name" value="Alpha-D-Glucose-1,6-Bisphosphate, subunit A, domain 3"/>
    <property type="match status" value="3"/>
</dbReference>
<evidence type="ECO:0000259" key="10">
    <source>
        <dbReference type="Pfam" id="PF02878"/>
    </source>
</evidence>
<keyword evidence="4 6" id="KW-0460">Magnesium</keyword>
<dbReference type="Pfam" id="PF02880">
    <property type="entry name" value="PGM_PMM_III"/>
    <property type="match status" value="1"/>
</dbReference>
<evidence type="ECO:0000313" key="14">
    <source>
        <dbReference type="Proteomes" id="UP001551675"/>
    </source>
</evidence>
<dbReference type="InterPro" id="IPR006352">
    <property type="entry name" value="GlmM_bact"/>
</dbReference>
<sequence>MSPEPASDSFRGRLFGTDGVRGVAGRDLTAELAMDLSVAAAHVLGDAGAFHASVGRRGRPIAVVGRDPRASGEFLEAAVVAGLASSGVDVLRLGVLPTPAVAYLTSALGADLGVMLSASHNPAPDNGIKFFARGGFKLPDAVENEIEERLGEKWDRPVGAAVGRVREAYGEADRYVSHLLATLPHPLDGLRVVVDCAHGAAHMVAPEALLRAGAAVETIGAAPDGLNINDGVGSTHLGELKKAVVERGADVGIAYDGDADRCLAVTSKGEEIDGDQIMAILAAGMHAEGRLAKDTVVATVMSNLGFKIAMRDAGLTMVETAVGDRYVLEAMQAGGFILGGEQSGHVIMLDHATTGDGLLTSLHLLARVAKSGTSLSDLASVMTKLPQVLVNVRDVSKAKARSSAELAAAVAEAEAELGEGGRVLIRPSGTEPMVRVMVEAGSHDQAEAVAGHLAEVVRTCCV</sequence>
<keyword evidence="2 6" id="KW-0597">Phosphoprotein</keyword>
<comment type="similarity">
    <text evidence="1 6 7">Belongs to the phosphohexose mutase family.</text>
</comment>
<evidence type="ECO:0000256" key="5">
    <source>
        <dbReference type="ARBA" id="ARBA00023235"/>
    </source>
</evidence>
<dbReference type="EC" id="5.4.2.10" evidence="6 8"/>
<gene>
    <name evidence="6 13" type="primary">glmM</name>
    <name evidence="13" type="ORF">AB0I59_00880</name>
</gene>
<comment type="caution">
    <text evidence="13">The sequence shown here is derived from an EMBL/GenBank/DDBJ whole genome shotgun (WGS) entry which is preliminary data.</text>
</comment>
<evidence type="ECO:0000256" key="4">
    <source>
        <dbReference type="ARBA" id="ARBA00022842"/>
    </source>
</evidence>
<comment type="PTM">
    <text evidence="6">Activated by phosphorylation.</text>
</comment>
<dbReference type="Gene3D" id="3.30.310.50">
    <property type="entry name" value="Alpha-D-phosphohexomutase, C-terminal domain"/>
    <property type="match status" value="1"/>
</dbReference>
<evidence type="ECO:0000259" key="11">
    <source>
        <dbReference type="Pfam" id="PF02879"/>
    </source>
</evidence>
<organism evidence="13 14">
    <name type="scientific">Microtetraspora glauca</name>
    <dbReference type="NCBI Taxonomy" id="1996"/>
    <lineage>
        <taxon>Bacteria</taxon>
        <taxon>Bacillati</taxon>
        <taxon>Actinomycetota</taxon>
        <taxon>Actinomycetes</taxon>
        <taxon>Streptosporangiales</taxon>
        <taxon>Streptosporangiaceae</taxon>
        <taxon>Microtetraspora</taxon>
    </lineage>
</organism>
<evidence type="ECO:0000256" key="3">
    <source>
        <dbReference type="ARBA" id="ARBA00022723"/>
    </source>
</evidence>
<evidence type="ECO:0000256" key="1">
    <source>
        <dbReference type="ARBA" id="ARBA00010231"/>
    </source>
</evidence>
<feature type="active site" description="Phosphoserine intermediate" evidence="6">
    <location>
        <position position="119"/>
    </location>
</feature>
<dbReference type="HAMAP" id="MF_01554_B">
    <property type="entry name" value="GlmM_B"/>
    <property type="match status" value="1"/>
</dbReference>
<keyword evidence="3 6" id="KW-0479">Metal-binding</keyword>
<evidence type="ECO:0000256" key="6">
    <source>
        <dbReference type="HAMAP-Rule" id="MF_01554"/>
    </source>
</evidence>
<dbReference type="InterPro" id="IPR016066">
    <property type="entry name" value="A-D-PHexomutase_CS"/>
</dbReference>
<dbReference type="Proteomes" id="UP001551675">
    <property type="component" value="Unassembled WGS sequence"/>
</dbReference>
<dbReference type="EMBL" id="JBFALK010000001">
    <property type="protein sequence ID" value="MEV0967157.1"/>
    <property type="molecule type" value="Genomic_DNA"/>
</dbReference>
<dbReference type="PANTHER" id="PTHR42946:SF1">
    <property type="entry name" value="PHOSPHOGLUCOMUTASE (ALPHA-D-GLUCOSE-1,6-BISPHOSPHATE-DEPENDENT)"/>
    <property type="match status" value="1"/>
</dbReference>
<dbReference type="Pfam" id="PF02879">
    <property type="entry name" value="PGM_PMM_II"/>
    <property type="match status" value="1"/>
</dbReference>
<feature type="domain" description="Alpha-D-phosphohexomutase C-terminal" evidence="9">
    <location>
        <begin position="389"/>
        <end position="455"/>
    </location>
</feature>
<feature type="binding site" evidence="6">
    <location>
        <position position="258"/>
    </location>
    <ligand>
        <name>Mg(2+)</name>
        <dbReference type="ChEBI" id="CHEBI:18420"/>
    </ligand>
</feature>
<dbReference type="InterPro" id="IPR005841">
    <property type="entry name" value="Alpha-D-phosphohexomutase_SF"/>
</dbReference>
<protein>
    <recommendedName>
        <fullName evidence="6 8">Phosphoglucosamine mutase</fullName>
        <ecNumber evidence="6 8">5.4.2.10</ecNumber>
    </recommendedName>
</protein>
<evidence type="ECO:0000256" key="8">
    <source>
        <dbReference type="RuleBase" id="RU004327"/>
    </source>
</evidence>
<dbReference type="GO" id="GO:0008966">
    <property type="term" value="F:phosphoglucosamine mutase activity"/>
    <property type="evidence" value="ECO:0007669"/>
    <property type="project" value="UniProtKB-EC"/>
</dbReference>
<dbReference type="InterPro" id="IPR016055">
    <property type="entry name" value="A-D-PHexomutase_a/b/a-I/II/III"/>
</dbReference>
<accession>A0ABV3G6E6</accession>
<dbReference type="InterPro" id="IPR005846">
    <property type="entry name" value="A-D-PHexomutase_a/b/a-III"/>
</dbReference>
<reference evidence="13 14" key="1">
    <citation type="submission" date="2024-06" db="EMBL/GenBank/DDBJ databases">
        <title>The Natural Products Discovery Center: Release of the First 8490 Sequenced Strains for Exploring Actinobacteria Biosynthetic Diversity.</title>
        <authorList>
            <person name="Kalkreuter E."/>
            <person name="Kautsar S.A."/>
            <person name="Yang D."/>
            <person name="Bader C.D."/>
            <person name="Teijaro C.N."/>
            <person name="Fluegel L."/>
            <person name="Davis C.M."/>
            <person name="Simpson J.R."/>
            <person name="Lauterbach L."/>
            <person name="Steele A.D."/>
            <person name="Gui C."/>
            <person name="Meng S."/>
            <person name="Li G."/>
            <person name="Viehrig K."/>
            <person name="Ye F."/>
            <person name="Su P."/>
            <person name="Kiefer A.F."/>
            <person name="Nichols A."/>
            <person name="Cepeda A.J."/>
            <person name="Yan W."/>
            <person name="Fan B."/>
            <person name="Jiang Y."/>
            <person name="Adhikari A."/>
            <person name="Zheng C.-J."/>
            <person name="Schuster L."/>
            <person name="Cowan T.M."/>
            <person name="Smanski M.J."/>
            <person name="Chevrette M.G."/>
            <person name="De Carvalho L.P.S."/>
            <person name="Shen B."/>
        </authorList>
    </citation>
    <scope>NUCLEOTIDE SEQUENCE [LARGE SCALE GENOMIC DNA]</scope>
    <source>
        <strain evidence="13 14">NPDC050100</strain>
    </source>
</reference>
<comment type="function">
    <text evidence="6 8">Catalyzes the conversion of glucosamine-6-phosphate to glucosamine-1-phosphate.</text>
</comment>